<dbReference type="InterPro" id="IPR035669">
    <property type="entry name" value="SGNH_plant_lipase-like"/>
</dbReference>
<name>A0A7I4AU36_PHYPA</name>
<dbReference type="GO" id="GO:0016298">
    <property type="term" value="F:lipase activity"/>
    <property type="evidence" value="ECO:0007669"/>
    <property type="project" value="InterPro"/>
</dbReference>
<comment type="subcellular location">
    <subcellularLocation>
        <location evidence="1">Secreted</location>
    </subcellularLocation>
</comment>
<keyword evidence="8" id="KW-1185">Reference proteome</keyword>
<evidence type="ECO:0000313" key="7">
    <source>
        <dbReference type="EnsemblPlants" id="Pp3c14_25780V3.3"/>
    </source>
</evidence>
<dbReference type="InterPro" id="IPR008265">
    <property type="entry name" value="Lipase_GDSL_AS"/>
</dbReference>
<dbReference type="AlphaFoldDB" id="A0A7I4AU36"/>
<accession>A0A7I4AU36</accession>
<dbReference type="GO" id="GO:0016042">
    <property type="term" value="P:lipid catabolic process"/>
    <property type="evidence" value="ECO:0007669"/>
    <property type="project" value="UniProtKB-KW"/>
</dbReference>
<dbReference type="InterPro" id="IPR001087">
    <property type="entry name" value="GDSL"/>
</dbReference>
<keyword evidence="6" id="KW-0443">Lipid metabolism</keyword>
<dbReference type="GeneID" id="112291582"/>
<evidence type="ECO:0000256" key="5">
    <source>
        <dbReference type="ARBA" id="ARBA00022801"/>
    </source>
</evidence>
<gene>
    <name evidence="7" type="primary">LOC112291582</name>
</gene>
<comment type="similarity">
    <text evidence="2">Belongs to the 'GDSL' lipolytic enzyme family.</text>
</comment>
<proteinExistence type="inferred from homology"/>
<keyword evidence="6" id="KW-0442">Lipid degradation</keyword>
<keyword evidence="5" id="KW-0378">Hydrolase</keyword>
<dbReference type="EnsemblPlants" id="Pp3c14_25780V3.3">
    <property type="protein sequence ID" value="Pp3c14_25780V3.3"/>
    <property type="gene ID" value="Pp3c14_25780"/>
</dbReference>
<dbReference type="FunCoup" id="A0A7I4AU36">
    <property type="interactions" value="200"/>
</dbReference>
<dbReference type="InParanoid" id="A0A7I4AU36"/>
<protein>
    <submittedName>
        <fullName evidence="7">Uncharacterized protein</fullName>
    </submittedName>
</protein>
<evidence type="ECO:0000256" key="1">
    <source>
        <dbReference type="ARBA" id="ARBA00004613"/>
    </source>
</evidence>
<evidence type="ECO:0000256" key="3">
    <source>
        <dbReference type="ARBA" id="ARBA00022525"/>
    </source>
</evidence>
<keyword evidence="4" id="KW-0732">Signal</keyword>
<evidence type="ECO:0000313" key="8">
    <source>
        <dbReference type="Proteomes" id="UP000006727"/>
    </source>
</evidence>
<dbReference type="RefSeq" id="XP_024394949.1">
    <property type="nucleotide sequence ID" value="XM_024539181.2"/>
</dbReference>
<dbReference type="Pfam" id="PF00657">
    <property type="entry name" value="Lipase_GDSL"/>
    <property type="match status" value="1"/>
</dbReference>
<organism evidence="7 8">
    <name type="scientific">Physcomitrium patens</name>
    <name type="common">Spreading-leaved earth moss</name>
    <name type="synonym">Physcomitrella patens</name>
    <dbReference type="NCBI Taxonomy" id="3218"/>
    <lineage>
        <taxon>Eukaryota</taxon>
        <taxon>Viridiplantae</taxon>
        <taxon>Streptophyta</taxon>
        <taxon>Embryophyta</taxon>
        <taxon>Bryophyta</taxon>
        <taxon>Bryophytina</taxon>
        <taxon>Bryopsida</taxon>
        <taxon>Funariidae</taxon>
        <taxon>Funariales</taxon>
        <taxon>Funariaceae</taxon>
        <taxon>Physcomitrium</taxon>
    </lineage>
</organism>
<dbReference type="Gramene" id="Pp3c14_25780V3.3">
    <property type="protein sequence ID" value="Pp3c14_25780V3.3"/>
    <property type="gene ID" value="Pp3c14_25780"/>
</dbReference>
<evidence type="ECO:0000256" key="2">
    <source>
        <dbReference type="ARBA" id="ARBA00008668"/>
    </source>
</evidence>
<dbReference type="CDD" id="cd01837">
    <property type="entry name" value="SGNH_plant_lipase_like"/>
    <property type="match status" value="1"/>
</dbReference>
<keyword evidence="3" id="KW-0964">Secreted</keyword>
<dbReference type="GO" id="GO:0005576">
    <property type="term" value="C:extracellular region"/>
    <property type="evidence" value="ECO:0007669"/>
    <property type="project" value="UniProtKB-SubCell"/>
</dbReference>
<dbReference type="OrthoDB" id="1600564at2759"/>
<dbReference type="Proteomes" id="UP000006727">
    <property type="component" value="Chromosome 14"/>
</dbReference>
<dbReference type="InterPro" id="IPR051238">
    <property type="entry name" value="GDSL_esterase/lipase"/>
</dbReference>
<evidence type="ECO:0000256" key="4">
    <source>
        <dbReference type="ARBA" id="ARBA00022729"/>
    </source>
</evidence>
<dbReference type="PROSITE" id="PS01098">
    <property type="entry name" value="LIPASE_GDSL_SER"/>
    <property type="match status" value="1"/>
</dbReference>
<sequence length="413" mass="45263">MANFPNCILGFKFVVTIRCADSGFRDGRFSSCVGSFSSQREDKVLCYEMETRGFRLTCLIPRFCILLLLPWVATAQRKLPAIFVFGDSLSDAGNNNYIRTLSKANSPPNGMDFPGGYATGRFTNGRTTVDIIGQLAGLTQFLPPYLAPNATGKLILNGLNYASGAGGILDSTGYILYGRISFNKQLDYFANTKAQIINQLGEVSGMELISNALYSTNLGSNDFLNNYYQPLSPIANLTASQVSSLLIKEYHGQLMRLYNMGARKVVVASLGPLGCIPFQLTFRLSRHGECSDKVNAEVRDFNAGLFAMVEQLNAELPGAKFIYADAYKGVLEMIQNPSAYGFKVVDEGCCGAGGTYKGVIPCSSLFKLCPNRFDHLFWDPYHPTDKANVALSAKFWSGTGYTWPVNVQQLLMS</sequence>
<dbReference type="PANTHER" id="PTHR45650">
    <property type="entry name" value="GDSL-LIKE LIPASE/ACYLHYDROLASE-RELATED"/>
    <property type="match status" value="1"/>
</dbReference>
<dbReference type="KEGG" id="ppp:112291582"/>
<dbReference type="InterPro" id="IPR036514">
    <property type="entry name" value="SGNH_hydro_sf"/>
</dbReference>
<reference evidence="7 8" key="1">
    <citation type="journal article" date="2008" name="Science">
        <title>The Physcomitrella genome reveals evolutionary insights into the conquest of land by plants.</title>
        <authorList>
            <person name="Rensing S."/>
            <person name="Lang D."/>
            <person name="Zimmer A."/>
            <person name="Terry A."/>
            <person name="Salamov A."/>
            <person name="Shapiro H."/>
            <person name="Nishiyama T."/>
            <person name="Perroud P.-F."/>
            <person name="Lindquist E."/>
            <person name="Kamisugi Y."/>
            <person name="Tanahashi T."/>
            <person name="Sakakibara K."/>
            <person name="Fujita T."/>
            <person name="Oishi K."/>
            <person name="Shin-I T."/>
            <person name="Kuroki Y."/>
            <person name="Toyoda A."/>
            <person name="Suzuki Y."/>
            <person name="Hashimoto A."/>
            <person name="Yamaguchi K."/>
            <person name="Sugano A."/>
            <person name="Kohara Y."/>
            <person name="Fujiyama A."/>
            <person name="Anterola A."/>
            <person name="Aoki S."/>
            <person name="Ashton N."/>
            <person name="Barbazuk W.B."/>
            <person name="Barker E."/>
            <person name="Bennetzen J."/>
            <person name="Bezanilla M."/>
            <person name="Blankenship R."/>
            <person name="Cho S.H."/>
            <person name="Dutcher S."/>
            <person name="Estelle M."/>
            <person name="Fawcett J.A."/>
            <person name="Gundlach H."/>
            <person name="Hanada K."/>
            <person name="Heyl A."/>
            <person name="Hicks K.A."/>
            <person name="Hugh J."/>
            <person name="Lohr M."/>
            <person name="Mayer K."/>
            <person name="Melkozernov A."/>
            <person name="Murata T."/>
            <person name="Nelson D."/>
            <person name="Pils B."/>
            <person name="Prigge M."/>
            <person name="Reiss B."/>
            <person name="Renner T."/>
            <person name="Rombauts S."/>
            <person name="Rushton P."/>
            <person name="Sanderfoot A."/>
            <person name="Schween G."/>
            <person name="Shiu S.-H."/>
            <person name="Stueber K."/>
            <person name="Theodoulou F.L."/>
            <person name="Tu H."/>
            <person name="Van de Peer Y."/>
            <person name="Verrier P.J."/>
            <person name="Waters E."/>
            <person name="Wood A."/>
            <person name="Yang L."/>
            <person name="Cove D."/>
            <person name="Cuming A."/>
            <person name="Hasebe M."/>
            <person name="Lucas S."/>
            <person name="Mishler D.B."/>
            <person name="Reski R."/>
            <person name="Grigoriev I."/>
            <person name="Quatrano R.S."/>
            <person name="Boore J.L."/>
        </authorList>
    </citation>
    <scope>NUCLEOTIDE SEQUENCE [LARGE SCALE GENOMIC DNA]</scope>
    <source>
        <strain evidence="7 8">cv. Gransden 2004</strain>
    </source>
</reference>
<dbReference type="EMBL" id="ABEU02000014">
    <property type="status" value="NOT_ANNOTATED_CDS"/>
    <property type="molecule type" value="Genomic_DNA"/>
</dbReference>
<reference evidence="7 8" key="2">
    <citation type="journal article" date="2018" name="Plant J.">
        <title>The Physcomitrella patens chromosome-scale assembly reveals moss genome structure and evolution.</title>
        <authorList>
            <person name="Lang D."/>
            <person name="Ullrich K.K."/>
            <person name="Murat F."/>
            <person name="Fuchs J."/>
            <person name="Jenkins J."/>
            <person name="Haas F.B."/>
            <person name="Piednoel M."/>
            <person name="Gundlach H."/>
            <person name="Van Bel M."/>
            <person name="Meyberg R."/>
            <person name="Vives C."/>
            <person name="Morata J."/>
            <person name="Symeonidi A."/>
            <person name="Hiss M."/>
            <person name="Muchero W."/>
            <person name="Kamisugi Y."/>
            <person name="Saleh O."/>
            <person name="Blanc G."/>
            <person name="Decker E.L."/>
            <person name="van Gessel N."/>
            <person name="Grimwood J."/>
            <person name="Hayes R.D."/>
            <person name="Graham S.W."/>
            <person name="Gunter L.E."/>
            <person name="McDaniel S.F."/>
            <person name="Hoernstein S.N.W."/>
            <person name="Larsson A."/>
            <person name="Li F.W."/>
            <person name="Perroud P.F."/>
            <person name="Phillips J."/>
            <person name="Ranjan P."/>
            <person name="Rokshar D.S."/>
            <person name="Rothfels C.J."/>
            <person name="Schneider L."/>
            <person name="Shu S."/>
            <person name="Stevenson D.W."/>
            <person name="Thummler F."/>
            <person name="Tillich M."/>
            <person name="Villarreal Aguilar J.C."/>
            <person name="Widiez T."/>
            <person name="Wong G.K."/>
            <person name="Wymore A."/>
            <person name="Zhang Y."/>
            <person name="Zimmer A.D."/>
            <person name="Quatrano R.S."/>
            <person name="Mayer K.F.X."/>
            <person name="Goodstein D."/>
            <person name="Casacuberta J.M."/>
            <person name="Vandepoele K."/>
            <person name="Reski R."/>
            <person name="Cuming A.C."/>
            <person name="Tuskan G.A."/>
            <person name="Maumus F."/>
            <person name="Salse J."/>
            <person name="Schmutz J."/>
            <person name="Rensing S.A."/>
        </authorList>
    </citation>
    <scope>NUCLEOTIDE SEQUENCE [LARGE SCALE GENOMIC DNA]</scope>
    <source>
        <strain evidence="7 8">cv. Gransden 2004</strain>
    </source>
</reference>
<reference evidence="7" key="3">
    <citation type="submission" date="2020-12" db="UniProtKB">
        <authorList>
            <consortium name="EnsemblPlants"/>
        </authorList>
    </citation>
    <scope>IDENTIFICATION</scope>
</reference>
<dbReference type="Gene3D" id="3.40.50.1110">
    <property type="entry name" value="SGNH hydrolase"/>
    <property type="match status" value="1"/>
</dbReference>
<evidence type="ECO:0000256" key="6">
    <source>
        <dbReference type="ARBA" id="ARBA00022963"/>
    </source>
</evidence>